<evidence type="ECO:0000313" key="1">
    <source>
        <dbReference type="EMBL" id="KAI8551607.1"/>
    </source>
</evidence>
<dbReference type="EMBL" id="CM046393">
    <property type="protein sequence ID" value="KAI8551607.1"/>
    <property type="molecule type" value="Genomic_DNA"/>
</dbReference>
<protein>
    <submittedName>
        <fullName evidence="1">Uncharacterized protein</fullName>
    </submittedName>
</protein>
<reference evidence="1" key="1">
    <citation type="submission" date="2022-02" db="EMBL/GenBank/DDBJ databases">
        <title>Plant Genome Project.</title>
        <authorList>
            <person name="Zhang R.-G."/>
        </authorList>
    </citation>
    <scope>NUCLEOTIDE SEQUENCE</scope>
    <source>
        <strain evidence="1">AT1</strain>
    </source>
</reference>
<gene>
    <name evidence="1" type="ORF">RHMOL_Rhmol06G0198800</name>
</gene>
<dbReference type="Proteomes" id="UP001062846">
    <property type="component" value="Chromosome 6"/>
</dbReference>
<proteinExistence type="predicted"/>
<comment type="caution">
    <text evidence="1">The sequence shown here is derived from an EMBL/GenBank/DDBJ whole genome shotgun (WGS) entry which is preliminary data.</text>
</comment>
<sequence length="58" mass="6218">MPIGIPSFDVLGLSTIMPLGIISLDVLGLLTYSPIHLSELCPLMPESLDLHASWPCIS</sequence>
<accession>A0ACC0NG74</accession>
<keyword evidence="2" id="KW-1185">Reference proteome</keyword>
<organism evidence="1 2">
    <name type="scientific">Rhododendron molle</name>
    <name type="common">Chinese azalea</name>
    <name type="synonym">Azalea mollis</name>
    <dbReference type="NCBI Taxonomy" id="49168"/>
    <lineage>
        <taxon>Eukaryota</taxon>
        <taxon>Viridiplantae</taxon>
        <taxon>Streptophyta</taxon>
        <taxon>Embryophyta</taxon>
        <taxon>Tracheophyta</taxon>
        <taxon>Spermatophyta</taxon>
        <taxon>Magnoliopsida</taxon>
        <taxon>eudicotyledons</taxon>
        <taxon>Gunneridae</taxon>
        <taxon>Pentapetalae</taxon>
        <taxon>asterids</taxon>
        <taxon>Ericales</taxon>
        <taxon>Ericaceae</taxon>
        <taxon>Ericoideae</taxon>
        <taxon>Rhodoreae</taxon>
        <taxon>Rhododendron</taxon>
    </lineage>
</organism>
<name>A0ACC0NG74_RHOML</name>
<evidence type="ECO:0000313" key="2">
    <source>
        <dbReference type="Proteomes" id="UP001062846"/>
    </source>
</evidence>